<dbReference type="EMBL" id="OUUY01000144">
    <property type="protein sequence ID" value="SPQ02133.1"/>
    <property type="molecule type" value="Genomic_DNA"/>
</dbReference>
<feature type="repeat" description="CXXCXGXG motif" evidence="8">
    <location>
        <begin position="200"/>
        <end position="207"/>
    </location>
</feature>
<dbReference type="Pfam" id="PF00684">
    <property type="entry name" value="DnaJ_CXXCXGXG"/>
    <property type="match status" value="1"/>
</dbReference>
<dbReference type="GO" id="GO:0005737">
    <property type="term" value="C:cytoplasm"/>
    <property type="evidence" value="ECO:0007669"/>
    <property type="project" value="UniProtKB-SubCell"/>
</dbReference>
<dbReference type="InterPro" id="IPR001305">
    <property type="entry name" value="HSP_DnaJ_Cys-rich_dom"/>
</dbReference>
<keyword evidence="7 8" id="KW-0143">Chaperone</keyword>
<feature type="repeat" description="CXXCXGXG motif" evidence="8">
    <location>
        <begin position="186"/>
        <end position="193"/>
    </location>
</feature>
<feature type="binding site" evidence="8">
    <location>
        <position position="167"/>
    </location>
    <ligand>
        <name>Zn(2+)</name>
        <dbReference type="ChEBI" id="CHEBI:29105"/>
        <label>2</label>
    </ligand>
</feature>
<dbReference type="InterPro" id="IPR036869">
    <property type="entry name" value="J_dom_sf"/>
</dbReference>
<comment type="domain">
    <text evidence="8">The J domain is necessary and sufficient to stimulate DnaK ATPase activity. Zinc center 1 plays an important role in the autonomous, DnaK-independent chaperone activity of DnaJ. Zinc center 2 is essential for interaction with DnaK and for DnaJ activity.</text>
</comment>
<dbReference type="InterPro" id="IPR012724">
    <property type="entry name" value="DnaJ"/>
</dbReference>
<dbReference type="Gene3D" id="1.10.287.110">
    <property type="entry name" value="DnaJ domain"/>
    <property type="match status" value="1"/>
</dbReference>
<evidence type="ECO:0000256" key="3">
    <source>
        <dbReference type="ARBA" id="ARBA00022737"/>
    </source>
</evidence>
<keyword evidence="2 8" id="KW-0479">Metal-binding</keyword>
<dbReference type="Proteomes" id="UP000245125">
    <property type="component" value="Unassembled WGS sequence"/>
</dbReference>
<feature type="binding site" evidence="8">
    <location>
        <position position="186"/>
    </location>
    <ligand>
        <name>Zn(2+)</name>
        <dbReference type="ChEBI" id="CHEBI:29105"/>
        <label>2</label>
    </ligand>
</feature>
<keyword evidence="13" id="KW-1185">Reference proteome</keyword>
<protein>
    <recommendedName>
        <fullName evidence="8">Chaperone protein DnaJ</fullName>
    </recommendedName>
</protein>
<dbReference type="SUPFAM" id="SSF46565">
    <property type="entry name" value="Chaperone J-domain"/>
    <property type="match status" value="1"/>
</dbReference>
<dbReference type="InterPro" id="IPR001623">
    <property type="entry name" value="DnaJ_domain"/>
</dbReference>
<dbReference type="OrthoDB" id="9779889at2"/>
<evidence type="ECO:0000256" key="4">
    <source>
        <dbReference type="ARBA" id="ARBA00022771"/>
    </source>
</evidence>
<dbReference type="PANTHER" id="PTHR43096:SF52">
    <property type="entry name" value="DNAJ HOMOLOG 1, MITOCHONDRIAL-RELATED"/>
    <property type="match status" value="1"/>
</dbReference>
<dbReference type="PRINTS" id="PR00625">
    <property type="entry name" value="JDOMAIN"/>
</dbReference>
<sequence length="364" mass="39145">MAPQVKDYYEILGVEKKASQDEIKKAYRKLARKYHPDLNPGDKSAEQKFKELNEAYEVLGDEKKRAEFDQYGRSPFESGGPGFDYRAYTSADRFDFGGFGDIFSDLFGAGGRQGAAELKGPDLVMGLELSLEEAFTGVTKSISFAREMQCTACGGSGGESFQQCDSCNGTGKVQASKGFFKMSQYCTACGGSGRRPTKACKTCAGRGKTIRQESLKVKIPAGADTGSRVRLKGMGGAAQGRGPSGDLQIEITVREHPLFKRQGDNIYVEVPVTFGEAALGAKIEVPTLDGVSAMTLPGGTQGGQKFKLSGKGFPAAHGGKRGDQYVTIKITVPKNVTEKARHAIQEVEALYKESPRKGMVKNHG</sequence>
<evidence type="ECO:0000256" key="5">
    <source>
        <dbReference type="ARBA" id="ARBA00022833"/>
    </source>
</evidence>
<dbReference type="Pfam" id="PF01556">
    <property type="entry name" value="DnaJ_C"/>
    <property type="match status" value="1"/>
</dbReference>
<evidence type="ECO:0000256" key="7">
    <source>
        <dbReference type="ARBA" id="ARBA00023186"/>
    </source>
</evidence>
<dbReference type="CDD" id="cd06257">
    <property type="entry name" value="DnaJ"/>
    <property type="match status" value="1"/>
</dbReference>
<feature type="domain" description="CR-type" evidence="11">
    <location>
        <begin position="137"/>
        <end position="212"/>
    </location>
</feature>
<evidence type="ECO:0000259" key="11">
    <source>
        <dbReference type="PROSITE" id="PS51188"/>
    </source>
</evidence>
<dbReference type="PANTHER" id="PTHR43096">
    <property type="entry name" value="DNAJ HOMOLOG 1, MITOCHONDRIAL-RELATED"/>
    <property type="match status" value="1"/>
</dbReference>
<dbReference type="InterPro" id="IPR008971">
    <property type="entry name" value="HSP40/DnaJ_pept-bd"/>
</dbReference>
<feature type="zinc finger region" description="CR-type" evidence="9">
    <location>
        <begin position="137"/>
        <end position="212"/>
    </location>
</feature>
<keyword evidence="5 8" id="KW-0862">Zinc</keyword>
<comment type="similarity">
    <text evidence="8">Belongs to the DnaJ family.</text>
</comment>
<dbReference type="GO" id="GO:0008270">
    <property type="term" value="F:zinc ion binding"/>
    <property type="evidence" value="ECO:0007669"/>
    <property type="project" value="UniProtKB-UniRule"/>
</dbReference>
<dbReference type="FunFam" id="1.10.287.110:FF:000034">
    <property type="entry name" value="Chaperone protein DnaJ"/>
    <property type="match status" value="1"/>
</dbReference>
<dbReference type="HAMAP" id="MF_01152">
    <property type="entry name" value="DnaJ"/>
    <property type="match status" value="1"/>
</dbReference>
<dbReference type="InterPro" id="IPR002939">
    <property type="entry name" value="DnaJ_C"/>
</dbReference>
<dbReference type="GO" id="GO:0005524">
    <property type="term" value="F:ATP binding"/>
    <property type="evidence" value="ECO:0007669"/>
    <property type="project" value="InterPro"/>
</dbReference>
<evidence type="ECO:0000259" key="10">
    <source>
        <dbReference type="PROSITE" id="PS50076"/>
    </source>
</evidence>
<dbReference type="CDD" id="cd10747">
    <property type="entry name" value="DnaJ_C"/>
    <property type="match status" value="1"/>
</dbReference>
<dbReference type="PROSITE" id="PS50076">
    <property type="entry name" value="DNAJ_2"/>
    <property type="match status" value="1"/>
</dbReference>
<feature type="binding site" evidence="8">
    <location>
        <position position="164"/>
    </location>
    <ligand>
        <name>Zn(2+)</name>
        <dbReference type="ChEBI" id="CHEBI:29105"/>
        <label>2</label>
    </ligand>
</feature>
<comment type="cofactor">
    <cofactor evidence="8">
        <name>Zn(2+)</name>
        <dbReference type="ChEBI" id="CHEBI:29105"/>
    </cofactor>
    <text evidence="8">Binds 2 Zn(2+) ions per monomer.</text>
</comment>
<dbReference type="SUPFAM" id="SSF57938">
    <property type="entry name" value="DnaJ/Hsp40 cysteine-rich domain"/>
    <property type="match status" value="1"/>
</dbReference>
<dbReference type="FunFam" id="2.60.260.20:FF:000005">
    <property type="entry name" value="Chaperone protein dnaJ 1, mitochondrial"/>
    <property type="match status" value="1"/>
</dbReference>
<feature type="binding site" evidence="8">
    <location>
        <position position="203"/>
    </location>
    <ligand>
        <name>Zn(2+)</name>
        <dbReference type="ChEBI" id="CHEBI:29105"/>
        <label>1</label>
    </ligand>
</feature>
<feature type="binding site" evidence="8">
    <location>
        <position position="153"/>
    </location>
    <ligand>
        <name>Zn(2+)</name>
        <dbReference type="ChEBI" id="CHEBI:29105"/>
        <label>1</label>
    </ligand>
</feature>
<keyword evidence="1 8" id="KW-0235">DNA replication</keyword>
<dbReference type="GO" id="GO:0051082">
    <property type="term" value="F:unfolded protein binding"/>
    <property type="evidence" value="ECO:0007669"/>
    <property type="project" value="UniProtKB-UniRule"/>
</dbReference>
<dbReference type="GO" id="GO:0009408">
    <property type="term" value="P:response to heat"/>
    <property type="evidence" value="ECO:0007669"/>
    <property type="project" value="InterPro"/>
</dbReference>
<evidence type="ECO:0000313" key="13">
    <source>
        <dbReference type="Proteomes" id="UP000245125"/>
    </source>
</evidence>
<dbReference type="PROSITE" id="PS00636">
    <property type="entry name" value="DNAJ_1"/>
    <property type="match status" value="1"/>
</dbReference>
<evidence type="ECO:0000256" key="9">
    <source>
        <dbReference type="PROSITE-ProRule" id="PRU00546"/>
    </source>
</evidence>
<dbReference type="InterPro" id="IPR018253">
    <property type="entry name" value="DnaJ_domain_CS"/>
</dbReference>
<dbReference type="GO" id="GO:0031072">
    <property type="term" value="F:heat shock protein binding"/>
    <property type="evidence" value="ECO:0007669"/>
    <property type="project" value="InterPro"/>
</dbReference>
<feature type="binding site" evidence="8">
    <location>
        <position position="189"/>
    </location>
    <ligand>
        <name>Zn(2+)</name>
        <dbReference type="ChEBI" id="CHEBI:29105"/>
        <label>2</label>
    </ligand>
</feature>
<feature type="repeat" description="CXXCXGXG motif" evidence="8">
    <location>
        <begin position="164"/>
        <end position="171"/>
    </location>
</feature>
<comment type="subunit">
    <text evidence="8">Homodimer.</text>
</comment>
<dbReference type="PROSITE" id="PS51188">
    <property type="entry name" value="ZF_CR"/>
    <property type="match status" value="1"/>
</dbReference>
<dbReference type="NCBIfam" id="TIGR02349">
    <property type="entry name" value="DnaJ_bact"/>
    <property type="match status" value="1"/>
</dbReference>
<proteinExistence type="inferred from homology"/>
<dbReference type="CDD" id="cd10719">
    <property type="entry name" value="DnaJ_zf"/>
    <property type="match status" value="1"/>
</dbReference>
<feature type="binding site" evidence="8">
    <location>
        <position position="150"/>
    </location>
    <ligand>
        <name>Zn(2+)</name>
        <dbReference type="ChEBI" id="CHEBI:29105"/>
        <label>1</label>
    </ligand>
</feature>
<keyword evidence="4 8" id="KW-0863">Zinc-finger</keyword>
<keyword evidence="3 8" id="KW-0677">Repeat</keyword>
<evidence type="ECO:0000256" key="2">
    <source>
        <dbReference type="ARBA" id="ARBA00022723"/>
    </source>
</evidence>
<organism evidence="12 13">
    <name type="scientific">Candidatus Sulfobium mesophilum</name>
    <dbReference type="NCBI Taxonomy" id="2016548"/>
    <lineage>
        <taxon>Bacteria</taxon>
        <taxon>Pseudomonadati</taxon>
        <taxon>Nitrospirota</taxon>
        <taxon>Nitrospiria</taxon>
        <taxon>Nitrospirales</taxon>
        <taxon>Nitrospiraceae</taxon>
        <taxon>Candidatus Sulfobium</taxon>
    </lineage>
</organism>
<dbReference type="InterPro" id="IPR036410">
    <property type="entry name" value="HSP_DnaJ_Cys-rich_dom_sf"/>
</dbReference>
<evidence type="ECO:0000313" key="12">
    <source>
        <dbReference type="EMBL" id="SPQ02133.1"/>
    </source>
</evidence>
<evidence type="ECO:0000256" key="8">
    <source>
        <dbReference type="HAMAP-Rule" id="MF_01152"/>
    </source>
</evidence>
<feature type="binding site" evidence="8">
    <location>
        <position position="200"/>
    </location>
    <ligand>
        <name>Zn(2+)</name>
        <dbReference type="ChEBI" id="CHEBI:29105"/>
        <label>1</label>
    </ligand>
</feature>
<accession>A0A2U3QL47</accession>
<comment type="subcellular location">
    <subcellularLocation>
        <location evidence="8">Cytoplasm</location>
    </subcellularLocation>
</comment>
<feature type="repeat" description="CXXCXGXG motif" evidence="8">
    <location>
        <begin position="150"/>
        <end position="157"/>
    </location>
</feature>
<evidence type="ECO:0000256" key="6">
    <source>
        <dbReference type="ARBA" id="ARBA00023016"/>
    </source>
</evidence>
<dbReference type="NCBIfam" id="NF008035">
    <property type="entry name" value="PRK10767.1"/>
    <property type="match status" value="1"/>
</dbReference>
<dbReference type="Gene3D" id="2.60.260.20">
    <property type="entry name" value="Urease metallochaperone UreE, N-terminal domain"/>
    <property type="match status" value="2"/>
</dbReference>
<dbReference type="AlphaFoldDB" id="A0A2U3QL47"/>
<comment type="function">
    <text evidence="8">Participates actively in the response to hyperosmotic and heat shock by preventing the aggregation of stress-denatured proteins and by disaggregating proteins, also in an autonomous, DnaK-independent fashion. Unfolded proteins bind initially to DnaJ; upon interaction with the DnaJ-bound protein, DnaK hydrolyzes its bound ATP, resulting in the formation of a stable complex. GrpE releases ADP from DnaK; ATP binding to DnaK triggers the release of the substrate protein, thus completing the reaction cycle. Several rounds of ATP-dependent interactions between DnaJ, DnaK and GrpE are required for fully efficient folding. Also involved, together with DnaK and GrpE, in the DNA replication of plasmids through activation of initiation proteins.</text>
</comment>
<feature type="domain" description="J" evidence="10">
    <location>
        <begin position="7"/>
        <end position="72"/>
    </location>
</feature>
<dbReference type="Gene3D" id="2.10.230.10">
    <property type="entry name" value="Heat shock protein DnaJ, cysteine-rich domain"/>
    <property type="match status" value="1"/>
</dbReference>
<keyword evidence="6 8" id="KW-0346">Stress response</keyword>
<dbReference type="Pfam" id="PF00226">
    <property type="entry name" value="DnaJ"/>
    <property type="match status" value="1"/>
</dbReference>
<reference evidence="13" key="1">
    <citation type="submission" date="2018-03" db="EMBL/GenBank/DDBJ databases">
        <authorList>
            <person name="Zecchin S."/>
        </authorList>
    </citation>
    <scope>NUCLEOTIDE SEQUENCE [LARGE SCALE GENOMIC DNA]</scope>
</reference>
<dbReference type="SUPFAM" id="SSF49493">
    <property type="entry name" value="HSP40/DnaJ peptide-binding domain"/>
    <property type="match status" value="2"/>
</dbReference>
<dbReference type="GO" id="GO:0042026">
    <property type="term" value="P:protein refolding"/>
    <property type="evidence" value="ECO:0007669"/>
    <property type="project" value="TreeGrafter"/>
</dbReference>
<gene>
    <name evidence="8 12" type="primary">dnaJ</name>
    <name evidence="12" type="ORF">NBG4_920008</name>
</gene>
<dbReference type="SMART" id="SM00271">
    <property type="entry name" value="DnaJ"/>
    <property type="match status" value="1"/>
</dbReference>
<keyword evidence="8" id="KW-0963">Cytoplasm</keyword>
<dbReference type="GO" id="GO:0006260">
    <property type="term" value="P:DNA replication"/>
    <property type="evidence" value="ECO:0007669"/>
    <property type="project" value="UniProtKB-KW"/>
</dbReference>
<evidence type="ECO:0000256" key="1">
    <source>
        <dbReference type="ARBA" id="ARBA00022705"/>
    </source>
</evidence>
<name>A0A2U3QL47_9BACT</name>